<dbReference type="PANTHER" id="PTHR21456:SF1">
    <property type="entry name" value="C2 NT-TYPE DOMAIN-CONTAINING PROTEIN"/>
    <property type="match status" value="1"/>
</dbReference>
<name>A0A3N4I7H7_ASCIM</name>
<dbReference type="EMBL" id="ML119691">
    <property type="protein sequence ID" value="RPA80121.1"/>
    <property type="molecule type" value="Genomic_DNA"/>
</dbReference>
<keyword evidence="4" id="KW-1185">Reference proteome</keyword>
<dbReference type="Pfam" id="PF10358">
    <property type="entry name" value="NT-C2"/>
    <property type="match status" value="1"/>
</dbReference>
<evidence type="ECO:0000313" key="3">
    <source>
        <dbReference type="EMBL" id="RPA80121.1"/>
    </source>
</evidence>
<dbReference type="AlphaFoldDB" id="A0A3N4I7H7"/>
<accession>A0A3N4I7H7</accession>
<dbReference type="InterPro" id="IPR019448">
    <property type="entry name" value="NT-C2"/>
</dbReference>
<feature type="region of interest" description="Disordered" evidence="1">
    <location>
        <begin position="244"/>
        <end position="269"/>
    </location>
</feature>
<gene>
    <name evidence="3" type="ORF">BJ508DRAFT_210508</name>
</gene>
<feature type="domain" description="C2 NT-type" evidence="2">
    <location>
        <begin position="71"/>
        <end position="211"/>
    </location>
</feature>
<feature type="compositionally biased region" description="Polar residues" evidence="1">
    <location>
        <begin position="244"/>
        <end position="265"/>
    </location>
</feature>
<feature type="compositionally biased region" description="Polar residues" evidence="1">
    <location>
        <begin position="381"/>
        <end position="391"/>
    </location>
</feature>
<proteinExistence type="predicted"/>
<feature type="compositionally biased region" description="Low complexity" evidence="1">
    <location>
        <begin position="359"/>
        <end position="378"/>
    </location>
</feature>
<dbReference type="PANTHER" id="PTHR21456">
    <property type="entry name" value="FAMILY WITH SEQUENCE SIMILARITY 102"/>
    <property type="match status" value="1"/>
</dbReference>
<protein>
    <recommendedName>
        <fullName evidence="2">C2 NT-type domain-containing protein</fullName>
    </recommendedName>
</protein>
<organism evidence="3 4">
    <name type="scientific">Ascobolus immersus RN42</name>
    <dbReference type="NCBI Taxonomy" id="1160509"/>
    <lineage>
        <taxon>Eukaryota</taxon>
        <taxon>Fungi</taxon>
        <taxon>Dikarya</taxon>
        <taxon>Ascomycota</taxon>
        <taxon>Pezizomycotina</taxon>
        <taxon>Pezizomycetes</taxon>
        <taxon>Pezizales</taxon>
        <taxon>Ascobolaceae</taxon>
        <taxon>Ascobolus</taxon>
    </lineage>
</organism>
<evidence type="ECO:0000256" key="1">
    <source>
        <dbReference type="SAM" id="MobiDB-lite"/>
    </source>
</evidence>
<dbReference type="Proteomes" id="UP000275078">
    <property type="component" value="Unassembled WGS sequence"/>
</dbReference>
<feature type="compositionally biased region" description="Basic and acidic residues" evidence="1">
    <location>
        <begin position="395"/>
        <end position="404"/>
    </location>
</feature>
<feature type="region of interest" description="Disordered" evidence="1">
    <location>
        <begin position="304"/>
        <end position="468"/>
    </location>
</feature>
<dbReference type="PROSITE" id="PS51840">
    <property type="entry name" value="C2_NT"/>
    <property type="match status" value="1"/>
</dbReference>
<feature type="compositionally biased region" description="Basic residues" evidence="1">
    <location>
        <begin position="316"/>
        <end position="335"/>
    </location>
</feature>
<evidence type="ECO:0000313" key="4">
    <source>
        <dbReference type="Proteomes" id="UP000275078"/>
    </source>
</evidence>
<evidence type="ECO:0000259" key="2">
    <source>
        <dbReference type="PROSITE" id="PS51840"/>
    </source>
</evidence>
<reference evidence="3 4" key="1">
    <citation type="journal article" date="2018" name="Nat. Ecol. Evol.">
        <title>Pezizomycetes genomes reveal the molecular basis of ectomycorrhizal truffle lifestyle.</title>
        <authorList>
            <person name="Murat C."/>
            <person name="Payen T."/>
            <person name="Noel B."/>
            <person name="Kuo A."/>
            <person name="Morin E."/>
            <person name="Chen J."/>
            <person name="Kohler A."/>
            <person name="Krizsan K."/>
            <person name="Balestrini R."/>
            <person name="Da Silva C."/>
            <person name="Montanini B."/>
            <person name="Hainaut M."/>
            <person name="Levati E."/>
            <person name="Barry K.W."/>
            <person name="Belfiori B."/>
            <person name="Cichocki N."/>
            <person name="Clum A."/>
            <person name="Dockter R.B."/>
            <person name="Fauchery L."/>
            <person name="Guy J."/>
            <person name="Iotti M."/>
            <person name="Le Tacon F."/>
            <person name="Lindquist E.A."/>
            <person name="Lipzen A."/>
            <person name="Malagnac F."/>
            <person name="Mello A."/>
            <person name="Molinier V."/>
            <person name="Miyauchi S."/>
            <person name="Poulain J."/>
            <person name="Riccioni C."/>
            <person name="Rubini A."/>
            <person name="Sitrit Y."/>
            <person name="Splivallo R."/>
            <person name="Traeger S."/>
            <person name="Wang M."/>
            <person name="Zifcakova L."/>
            <person name="Wipf D."/>
            <person name="Zambonelli A."/>
            <person name="Paolocci F."/>
            <person name="Nowrousian M."/>
            <person name="Ottonello S."/>
            <person name="Baldrian P."/>
            <person name="Spatafora J.W."/>
            <person name="Henrissat B."/>
            <person name="Nagy L.G."/>
            <person name="Aury J.M."/>
            <person name="Wincker P."/>
            <person name="Grigoriev I.V."/>
            <person name="Bonfante P."/>
            <person name="Martin F.M."/>
        </authorList>
    </citation>
    <scope>NUCLEOTIDE SEQUENCE [LARGE SCALE GENOMIC DNA]</scope>
    <source>
        <strain evidence="3 4">RN42</strain>
    </source>
</reference>
<sequence length="486" mass="53865">MHSFGISSPLLAPSTPSFTPATPSTARPPLTPLFSFSKSDFLFCSRPSTPKSATFPPLKRILLTDGVVDDLTVPKNRRPRFELILQLHDLNNIPLVTGGVYIRWNVEGNSRNDARGRTDKAPIREHKVTWAHTTTCQIRMTIDRTGMLSETNLVLEVLQETTVGGKDERVLLGTVKLNLAEYVAVDKETRRYLLQDSKINSTLKVSIALTQLSGDTQYMVPQLKTAHIFGAITGVVSDHAPVQISNGSVSSDRASDRNVNSSSPSRGRDARALQDMFKTAMATTWQLQGSELDADDCIDDIFAGGDGWKDTPSTTKPKRKTKNIRATHSRSSSRHLRPEPARTYTSGYSSDTEDESDDSSSATSTTNSIQSSRSSTRQKGGLNSETSSIHTTHSRLREKSRLDAYDSSPGSSIFRQKMHTPFERRDNNSPFSGFRLGNPPTLERRPTSRSIVEQPLRANWPTTPSGEVDEFDLREDLRSWVQPARS</sequence>
<dbReference type="OrthoDB" id="3365224at2759"/>
<dbReference type="STRING" id="1160509.A0A3N4I7H7"/>
<dbReference type="InterPro" id="IPR039931">
    <property type="entry name" value="EEIG1/2-like"/>
</dbReference>